<feature type="domain" description="Carrier" evidence="1">
    <location>
        <begin position="3"/>
        <end position="94"/>
    </location>
</feature>
<keyword evidence="3" id="KW-1185">Reference proteome</keyword>
<evidence type="ECO:0000259" key="1">
    <source>
        <dbReference type="PROSITE" id="PS50075"/>
    </source>
</evidence>
<dbReference type="InterPro" id="IPR009081">
    <property type="entry name" value="PP-bd_ACP"/>
</dbReference>
<dbReference type="KEGG" id="bstl:BBJ41_35370"/>
<protein>
    <recommendedName>
        <fullName evidence="1">Carrier domain-containing protein</fullName>
    </recommendedName>
</protein>
<proteinExistence type="predicted"/>
<dbReference type="InterPro" id="IPR036736">
    <property type="entry name" value="ACP-like_sf"/>
</dbReference>
<name>A0AAJ5NEK1_9BURK</name>
<dbReference type="PROSITE" id="PS50075">
    <property type="entry name" value="CARRIER"/>
    <property type="match status" value="1"/>
</dbReference>
<evidence type="ECO:0000313" key="3">
    <source>
        <dbReference type="Proteomes" id="UP000268684"/>
    </source>
</evidence>
<accession>A0AAJ5NEK1</accession>
<dbReference type="GeneID" id="71059619"/>
<dbReference type="EMBL" id="LR025744">
    <property type="protein sequence ID" value="VBB17008.1"/>
    <property type="molecule type" value="Genomic_DNA"/>
</dbReference>
<dbReference type="Gene3D" id="1.10.1200.10">
    <property type="entry name" value="ACP-like"/>
    <property type="match status" value="1"/>
</dbReference>
<evidence type="ECO:0000313" key="2">
    <source>
        <dbReference type="EMBL" id="VBB17008.1"/>
    </source>
</evidence>
<gene>
    <name evidence="2" type="ORF">BSTAB16_7223</name>
</gene>
<dbReference type="AlphaFoldDB" id="A0AAJ5NEK1"/>
<reference evidence="2 3" key="1">
    <citation type="submission" date="2017-11" db="EMBL/GenBank/DDBJ databases">
        <authorList>
            <person name="Seth-Smith MB H."/>
        </authorList>
    </citation>
    <scope>NUCLEOTIDE SEQUENCE [LARGE SCALE GENOMIC DNA]</scope>
    <source>
        <strain evidence="2">E</strain>
    </source>
</reference>
<sequence>MQDQLNAMLTEAIKSQDPYLEHPVDLSLGRDAKLYAEAGQLDSLSLVTIIADLEEAIFKSLGVRLQLANERDLAVENSPFNTFGRMIDYIEERVREALQKATEAA</sequence>
<dbReference type="Proteomes" id="UP000268684">
    <property type="component" value="Chromosome III"/>
</dbReference>
<dbReference type="RefSeq" id="WP_069750952.1">
    <property type="nucleotide sequence ID" value="NZ_CADFEP010000003.1"/>
</dbReference>
<organism evidence="2 3">
    <name type="scientific">Burkholderia stabilis</name>
    <dbReference type="NCBI Taxonomy" id="95485"/>
    <lineage>
        <taxon>Bacteria</taxon>
        <taxon>Pseudomonadati</taxon>
        <taxon>Pseudomonadota</taxon>
        <taxon>Betaproteobacteria</taxon>
        <taxon>Burkholderiales</taxon>
        <taxon>Burkholderiaceae</taxon>
        <taxon>Burkholderia</taxon>
        <taxon>Burkholderia cepacia complex</taxon>
    </lineage>
</organism>